<dbReference type="EMBL" id="KB741020">
    <property type="protein sequence ID" value="ENN75114.1"/>
    <property type="molecule type" value="Genomic_DNA"/>
</dbReference>
<proteinExistence type="predicted"/>
<dbReference type="HOGENOM" id="CLU_2446945_0_0_1"/>
<reference evidence="1" key="1">
    <citation type="journal article" date="2013" name="Genome Biol.">
        <title>Draft genome of the mountain pine beetle, Dendroctonus ponderosae Hopkins, a major forest pest.</title>
        <authorList>
            <person name="Keeling C.I."/>
            <person name="Yuen M.M."/>
            <person name="Liao N.Y."/>
            <person name="Docking T.R."/>
            <person name="Chan S.K."/>
            <person name="Taylor G.A."/>
            <person name="Palmquist D.L."/>
            <person name="Jackman S.D."/>
            <person name="Nguyen A."/>
            <person name="Li M."/>
            <person name="Henderson H."/>
            <person name="Janes J.K."/>
            <person name="Zhao Y."/>
            <person name="Pandoh P."/>
            <person name="Moore R."/>
            <person name="Sperling F.A."/>
            <person name="Huber D.P."/>
            <person name="Birol I."/>
            <person name="Jones S.J."/>
            <person name="Bohlmann J."/>
        </authorList>
    </citation>
    <scope>NUCLEOTIDE SEQUENCE</scope>
</reference>
<feature type="non-terminal residue" evidence="1">
    <location>
        <position position="1"/>
    </location>
</feature>
<dbReference type="OrthoDB" id="196393at2759"/>
<name>N6T4Q9_DENPD</name>
<feature type="non-terminal residue" evidence="1">
    <location>
        <position position="90"/>
    </location>
</feature>
<organism evidence="1">
    <name type="scientific">Dendroctonus ponderosae</name>
    <name type="common">Mountain pine beetle</name>
    <dbReference type="NCBI Taxonomy" id="77166"/>
    <lineage>
        <taxon>Eukaryota</taxon>
        <taxon>Metazoa</taxon>
        <taxon>Ecdysozoa</taxon>
        <taxon>Arthropoda</taxon>
        <taxon>Hexapoda</taxon>
        <taxon>Insecta</taxon>
        <taxon>Pterygota</taxon>
        <taxon>Neoptera</taxon>
        <taxon>Endopterygota</taxon>
        <taxon>Coleoptera</taxon>
        <taxon>Polyphaga</taxon>
        <taxon>Cucujiformia</taxon>
        <taxon>Curculionidae</taxon>
        <taxon>Scolytinae</taxon>
        <taxon>Dendroctonus</taxon>
    </lineage>
</organism>
<dbReference type="AlphaFoldDB" id="N6T4Q9"/>
<evidence type="ECO:0000313" key="1">
    <source>
        <dbReference type="EMBL" id="ENN75114.1"/>
    </source>
</evidence>
<sequence>MITNGASHFEKRIEYINCLYSENTVAENNPHPYTKLQERSWSDLSLDLPLDDFHFDNGRLVLHCIAVLPGILHDEVQLELESAKNPLPQR</sequence>
<accession>N6T4Q9</accession>
<protein>
    <submittedName>
        <fullName evidence="1">Uncharacterized protein</fullName>
    </submittedName>
</protein>
<gene>
    <name evidence="1" type="ORF">YQE_08295</name>
</gene>